<reference evidence="3" key="1">
    <citation type="submission" date="2019-03" db="EMBL/GenBank/DDBJ databases">
        <title>Long read genome sequence of the mycoparasitic Pythium oligandrum ATCC 38472 isolated from sugarbeet rhizosphere.</title>
        <authorList>
            <person name="Gaulin E."/>
        </authorList>
    </citation>
    <scope>NUCLEOTIDE SEQUENCE</scope>
    <source>
        <strain evidence="3">ATCC 38472_TT</strain>
    </source>
</reference>
<feature type="compositionally biased region" description="Polar residues" evidence="2">
    <location>
        <begin position="365"/>
        <end position="384"/>
    </location>
</feature>
<feature type="compositionally biased region" description="Polar residues" evidence="2">
    <location>
        <begin position="278"/>
        <end position="292"/>
    </location>
</feature>
<protein>
    <submittedName>
        <fullName evidence="3">Uncharacterized protein</fullName>
    </submittedName>
</protein>
<feature type="compositionally biased region" description="Basic and acidic residues" evidence="2">
    <location>
        <begin position="810"/>
        <end position="822"/>
    </location>
</feature>
<dbReference type="AlphaFoldDB" id="A0A8K1C8N8"/>
<evidence type="ECO:0000313" key="4">
    <source>
        <dbReference type="Proteomes" id="UP000794436"/>
    </source>
</evidence>
<keyword evidence="1" id="KW-0175">Coiled coil</keyword>
<dbReference type="SUPFAM" id="SSF48452">
    <property type="entry name" value="TPR-like"/>
    <property type="match status" value="1"/>
</dbReference>
<proteinExistence type="predicted"/>
<dbReference type="Gene3D" id="1.25.40.10">
    <property type="entry name" value="Tetratricopeptide repeat domain"/>
    <property type="match status" value="1"/>
</dbReference>
<gene>
    <name evidence="3" type="ORF">Poli38472_010293</name>
</gene>
<feature type="coiled-coil region" evidence="1">
    <location>
        <begin position="529"/>
        <end position="556"/>
    </location>
</feature>
<feature type="region of interest" description="Disordered" evidence="2">
    <location>
        <begin position="561"/>
        <end position="617"/>
    </location>
</feature>
<name>A0A8K1C8N8_PYTOL</name>
<evidence type="ECO:0000313" key="3">
    <source>
        <dbReference type="EMBL" id="TMW58734.1"/>
    </source>
</evidence>
<dbReference type="Proteomes" id="UP000794436">
    <property type="component" value="Unassembled WGS sequence"/>
</dbReference>
<feature type="region of interest" description="Disordered" evidence="2">
    <location>
        <begin position="306"/>
        <end position="384"/>
    </location>
</feature>
<feature type="coiled-coil region" evidence="1">
    <location>
        <begin position="668"/>
        <end position="724"/>
    </location>
</feature>
<dbReference type="EMBL" id="SPLM01000111">
    <property type="protein sequence ID" value="TMW58734.1"/>
    <property type="molecule type" value="Genomic_DNA"/>
</dbReference>
<feature type="region of interest" description="Disordered" evidence="2">
    <location>
        <begin position="727"/>
        <end position="782"/>
    </location>
</feature>
<dbReference type="InterPro" id="IPR011990">
    <property type="entry name" value="TPR-like_helical_dom_sf"/>
</dbReference>
<sequence length="984" mass="109370">MELELDLVLDAEDAWLDTLVVLNQRWLSSYARIHPSFSINPSLLERNSLWMNAYFQKHRMITSPYSKQAKTLLTQHQQCVVARLRGGTSGALHQESEFSTTLVDPMAALMFAVSVDRCPEYQLEHLMVEALELLQIRSIRAHANLSGFAGCIFRFLTSYTEVKKRILSLQLLLLLAEDDAAAVVQACKVAAQGQLWQPNMFIYTLQKRHHDNETIQQLVTQFLPYFSQHMPISSPIQLENARSEEHEYTFEEQEAPLQTTASSPTRRTYTLPALRGPTPQSSPHRPTTTISTLYIGVPSPYSPTVCLPIARPPTSPQEQHRRSAIYSTPKEKAVIGDRKRRCLSPNLPEDRLATARPSDDLQWMDSGSSTAGSPPKSPGSTLPSVNKRVVLSEKYSWNPECSNSVSGFEWWWRSLPQHHTSLEPTQKLKMVTKAAVRLHTKGEWERASELYLLALSMEINEEVEFRLRVNLACAFEIGKEFGACQKQLRQALQLNPNDPYARFKLGSVLKELEVFDEAQIEFEAVLDAYPQAEVALQELEAARNRKRREAEAREATLLAARAARSPSKPGRSLHSRNYIISTKAPRGKSNAEELTPVAPKAKDEASGNTSPPPSPTREGLVECIARCCAAFRFDLRSVLLAIDRKGSGMIRRSALEKLFTDLCGFDAASALREELASQNDDVIEYEALVNAVEAKSVALGYRDVDTQRNKLNDLVASLQAEEAEFYTVSPPTSVPECEARAEDAPEVIEPREEEIPPSPPVEEPELVPTGPTSTDVETEDEAVGMDAPQAPAHLCEAEVPESESEPLTPLHDELRPSSRKNEISQQDGYTSLSARPDEKRGKAREEAILRAERARVVARRQLHCLKALQDVAVHARKHLMAQHLARLHLQTIGCGALEQCRQLSLPPEPQETENAEKVGEADRIASFSQSTCNQLIASALLRATQSRSFATIQALARDCAVTCTAAALRACTASASSMDNTVPS</sequence>
<organism evidence="3 4">
    <name type="scientific">Pythium oligandrum</name>
    <name type="common">Mycoparasitic fungus</name>
    <dbReference type="NCBI Taxonomy" id="41045"/>
    <lineage>
        <taxon>Eukaryota</taxon>
        <taxon>Sar</taxon>
        <taxon>Stramenopiles</taxon>
        <taxon>Oomycota</taxon>
        <taxon>Peronosporomycetes</taxon>
        <taxon>Pythiales</taxon>
        <taxon>Pythiaceae</taxon>
        <taxon>Pythium</taxon>
    </lineage>
</organism>
<evidence type="ECO:0000256" key="2">
    <source>
        <dbReference type="SAM" id="MobiDB-lite"/>
    </source>
</evidence>
<feature type="compositionally biased region" description="Polar residues" evidence="2">
    <location>
        <begin position="256"/>
        <end position="268"/>
    </location>
</feature>
<evidence type="ECO:0000256" key="1">
    <source>
        <dbReference type="SAM" id="Coils"/>
    </source>
</evidence>
<feature type="region of interest" description="Disordered" evidence="2">
    <location>
        <begin position="241"/>
        <end position="294"/>
    </location>
</feature>
<dbReference type="OrthoDB" id="119741at2759"/>
<feature type="region of interest" description="Disordered" evidence="2">
    <location>
        <begin position="796"/>
        <end position="843"/>
    </location>
</feature>
<accession>A0A8K1C8N8</accession>
<feature type="compositionally biased region" description="Basic and acidic residues" evidence="2">
    <location>
        <begin position="348"/>
        <end position="359"/>
    </location>
</feature>
<comment type="caution">
    <text evidence="3">The sequence shown here is derived from an EMBL/GenBank/DDBJ whole genome shotgun (WGS) entry which is preliminary data.</text>
</comment>
<keyword evidence="4" id="KW-1185">Reference proteome</keyword>
<feature type="compositionally biased region" description="Basic and acidic residues" evidence="2">
    <location>
        <begin position="737"/>
        <end position="754"/>
    </location>
</feature>
<feature type="compositionally biased region" description="Polar residues" evidence="2">
    <location>
        <begin position="823"/>
        <end position="833"/>
    </location>
</feature>